<dbReference type="AlphaFoldDB" id="A0A7W8ZQX7"/>
<keyword evidence="3" id="KW-0378">Hydrolase</keyword>
<reference evidence="3 4" key="1">
    <citation type="submission" date="2020-08" db="EMBL/GenBank/DDBJ databases">
        <title>Genomic Encyclopedia of Type Strains, Phase IV (KMG-V): Genome sequencing to study the core and pangenomes of soil and plant-associated prokaryotes.</title>
        <authorList>
            <person name="Whitman W."/>
        </authorList>
    </citation>
    <scope>NUCLEOTIDE SEQUENCE [LARGE SCALE GENOMIC DNA]</scope>
    <source>
        <strain evidence="3 4">S3M1</strain>
    </source>
</reference>
<dbReference type="PANTHER" id="PTHR22993:SF9">
    <property type="entry name" value="FORMAMIDOPYRIMIDINE-DNA GLYCOSYLASE"/>
    <property type="match status" value="1"/>
</dbReference>
<sequence length="259" mass="29811">MFEIPYLENCAEILEKRFKNRVLQKVDLQCEKSINVSREILSESIVEHELKRVWRDGLSLRLQFKSYSVLELSFSTSAFIQVIEQNLEADPFLLNLHFSGGSIISVKDTRKSSTFRLNPINTDIPDALSKAFTFNYLIGLFSNKSEEIKCVLMDQNLIRGIGEAYADEILWYAGISPFSIVSKIPLVKVKLLYKTIKYVFIDAIKQVRKINPIGYNKTDSDLLLIHNISKKNSPTGGMIKMKVISDKKVYYTDEQYLYI</sequence>
<feature type="domain" description="Formamidopyrimidine-DNA glycosylase H2TH DNA-binding" evidence="2">
    <location>
        <begin position="125"/>
        <end position="213"/>
    </location>
</feature>
<organism evidence="3 4">
    <name type="scientific">Pedobacter cryoconitis</name>
    <dbReference type="NCBI Taxonomy" id="188932"/>
    <lineage>
        <taxon>Bacteria</taxon>
        <taxon>Pseudomonadati</taxon>
        <taxon>Bacteroidota</taxon>
        <taxon>Sphingobacteriia</taxon>
        <taxon>Sphingobacteriales</taxon>
        <taxon>Sphingobacteriaceae</taxon>
        <taxon>Pedobacter</taxon>
    </lineage>
</organism>
<dbReference type="InterPro" id="IPR015886">
    <property type="entry name" value="H2TH_FPG"/>
</dbReference>
<dbReference type="EC" id="3.2.2.23" evidence="3"/>
<dbReference type="SUPFAM" id="SSF81624">
    <property type="entry name" value="N-terminal domain of MutM-like DNA repair proteins"/>
    <property type="match status" value="1"/>
</dbReference>
<dbReference type="EC" id="4.2.99.18" evidence="3"/>
<dbReference type="GO" id="GO:0140078">
    <property type="term" value="F:class I DNA-(apurinic or apyrimidinic site) endonuclease activity"/>
    <property type="evidence" value="ECO:0007669"/>
    <property type="project" value="UniProtKB-EC"/>
</dbReference>
<dbReference type="GO" id="GO:0003684">
    <property type="term" value="F:damaged DNA binding"/>
    <property type="evidence" value="ECO:0007669"/>
    <property type="project" value="InterPro"/>
</dbReference>
<evidence type="ECO:0000313" key="4">
    <source>
        <dbReference type="Proteomes" id="UP000537204"/>
    </source>
</evidence>
<dbReference type="Proteomes" id="UP000537204">
    <property type="component" value="Unassembled WGS sequence"/>
</dbReference>
<accession>A0A7W8ZQX7</accession>
<dbReference type="SMART" id="SM01232">
    <property type="entry name" value="H2TH"/>
    <property type="match status" value="1"/>
</dbReference>
<keyword evidence="3" id="KW-0456">Lyase</keyword>
<dbReference type="GO" id="GO:0006284">
    <property type="term" value="P:base-excision repair"/>
    <property type="evidence" value="ECO:0007669"/>
    <property type="project" value="InterPro"/>
</dbReference>
<dbReference type="PANTHER" id="PTHR22993">
    <property type="entry name" value="FORMAMIDOPYRIMIDINE-DNA GLYCOSYLASE"/>
    <property type="match status" value="1"/>
</dbReference>
<dbReference type="GO" id="GO:0008534">
    <property type="term" value="F:oxidized purine nucleobase lesion DNA N-glycosylase activity"/>
    <property type="evidence" value="ECO:0007669"/>
    <property type="project" value="UniProtKB-EC"/>
</dbReference>
<dbReference type="EMBL" id="JACHCE010000008">
    <property type="protein sequence ID" value="MBB5638330.1"/>
    <property type="molecule type" value="Genomic_DNA"/>
</dbReference>
<comment type="similarity">
    <text evidence="1">Belongs to the FPG family.</text>
</comment>
<evidence type="ECO:0000313" key="3">
    <source>
        <dbReference type="EMBL" id="MBB5638330.1"/>
    </source>
</evidence>
<keyword evidence="3" id="KW-0326">Glycosidase</keyword>
<name>A0A7W8ZQX7_9SPHI</name>
<evidence type="ECO:0000256" key="1">
    <source>
        <dbReference type="ARBA" id="ARBA00009409"/>
    </source>
</evidence>
<dbReference type="Gene3D" id="3.20.190.10">
    <property type="entry name" value="MutM-like, N-terminal"/>
    <property type="match status" value="1"/>
</dbReference>
<dbReference type="InterPro" id="IPR010979">
    <property type="entry name" value="Ribosomal_uS13-like_H2TH"/>
</dbReference>
<dbReference type="RefSeq" id="WP_183884166.1">
    <property type="nucleotide sequence ID" value="NZ_JACHCE010000008.1"/>
</dbReference>
<dbReference type="GO" id="GO:0008270">
    <property type="term" value="F:zinc ion binding"/>
    <property type="evidence" value="ECO:0007669"/>
    <property type="project" value="InterPro"/>
</dbReference>
<comment type="caution">
    <text evidence="3">The sequence shown here is derived from an EMBL/GenBank/DDBJ whole genome shotgun (WGS) entry which is preliminary data.</text>
</comment>
<dbReference type="InterPro" id="IPR035937">
    <property type="entry name" value="FPG_N"/>
</dbReference>
<protein>
    <submittedName>
        <fullName evidence="3">Formamidopyrimidine-DNA glycosylase</fullName>
        <ecNumber evidence="3">3.2.2.23</ecNumber>
        <ecNumber evidence="3">4.2.99.18</ecNumber>
    </submittedName>
</protein>
<evidence type="ECO:0000259" key="2">
    <source>
        <dbReference type="SMART" id="SM01232"/>
    </source>
</evidence>
<dbReference type="Gene3D" id="1.10.8.50">
    <property type="match status" value="1"/>
</dbReference>
<proteinExistence type="inferred from homology"/>
<gene>
    <name evidence="3" type="ORF">HDE68_004259</name>
</gene>
<dbReference type="SUPFAM" id="SSF46946">
    <property type="entry name" value="S13-like H2TH domain"/>
    <property type="match status" value="1"/>
</dbReference>
<dbReference type="Pfam" id="PF06831">
    <property type="entry name" value="H2TH"/>
    <property type="match status" value="1"/>
</dbReference>